<dbReference type="SUPFAM" id="SSF56726">
    <property type="entry name" value="DNA topoisomerase IV, alpha subunit"/>
    <property type="match status" value="1"/>
</dbReference>
<dbReference type="KEGG" id="dgi:Desgi_3930"/>
<gene>
    <name evidence="2" type="ORF">Desgi_3930</name>
</gene>
<dbReference type="GO" id="GO:0005694">
    <property type="term" value="C:chromosome"/>
    <property type="evidence" value="ECO:0007669"/>
    <property type="project" value="InterPro"/>
</dbReference>
<evidence type="ECO:0000313" key="2">
    <source>
        <dbReference type="EMBL" id="AGL03218.1"/>
    </source>
</evidence>
<reference evidence="2 3" key="1">
    <citation type="submission" date="2012-01" db="EMBL/GenBank/DDBJ databases">
        <title>Complete sequence of Desulfotomaculum gibsoniae DSM 7213.</title>
        <authorList>
            <consortium name="US DOE Joint Genome Institute"/>
            <person name="Lucas S."/>
            <person name="Han J."/>
            <person name="Lapidus A."/>
            <person name="Cheng J.-F."/>
            <person name="Goodwin L."/>
            <person name="Pitluck S."/>
            <person name="Peters L."/>
            <person name="Ovchinnikova G."/>
            <person name="Teshima H."/>
            <person name="Detter J.C."/>
            <person name="Han C."/>
            <person name="Tapia R."/>
            <person name="Land M."/>
            <person name="Hauser L."/>
            <person name="Kyrpides N."/>
            <person name="Ivanova N."/>
            <person name="Pagani I."/>
            <person name="Parshina S."/>
            <person name="Plugge C."/>
            <person name="Muyzer G."/>
            <person name="Kuever J."/>
            <person name="Ivanova A."/>
            <person name="Nazina T."/>
            <person name="Klenk H.-P."/>
            <person name="Brambilla E."/>
            <person name="Spring S."/>
            <person name="Stams A.F."/>
            <person name="Woyke T."/>
        </authorList>
    </citation>
    <scope>NUCLEOTIDE SEQUENCE [LARGE SCALE GENOMIC DNA]</scope>
    <source>
        <strain evidence="2 3">DSM 7213</strain>
    </source>
</reference>
<dbReference type="GO" id="GO:0003677">
    <property type="term" value="F:DNA binding"/>
    <property type="evidence" value="ECO:0007669"/>
    <property type="project" value="InterPro"/>
</dbReference>
<proteinExistence type="predicted"/>
<dbReference type="HOGENOM" id="CLU_054915_2_0_9"/>
<dbReference type="eggNOG" id="COG1697">
    <property type="taxonomic scope" value="Bacteria"/>
</dbReference>
<keyword evidence="3" id="KW-1185">Reference proteome</keyword>
<keyword evidence="2" id="KW-0413">Isomerase</keyword>
<dbReference type="Proteomes" id="UP000013520">
    <property type="component" value="Chromosome"/>
</dbReference>
<dbReference type="EMBL" id="CP003273">
    <property type="protein sequence ID" value="AGL03218.1"/>
    <property type="molecule type" value="Genomic_DNA"/>
</dbReference>
<dbReference type="InterPro" id="IPR036078">
    <property type="entry name" value="Spo11/TopoVI_A_sf"/>
</dbReference>
<sequence length="419" mass="49716">MVSPLQANILDTLVSKYETRKDYGRSEKNGRRTMLHVNKKNFPDYFHVSDSSFKREFNLDAEALADQCFIKIAWERFSEKEVIEKLILLEENLLQIYELLGRTPKQVKYERIDKIVEDFIVTAPKLLLSFYSDLKSRFKEFAELPSIINIDSEIETKDALYGLHELIKNKEEIPRRNWSIKLYQDSKKWEKLQGKIIKVVRDYLLTDESDFLEDNQLLGEYGILNNPQLILMSGNIIMNKNGKTIDFSLFKPDFGVNPRFFDDCDIEIIEADAIITVENLTSYYDYLYHKAKHQVNQIVLYLGGYHNYGRRLILNKLNDFLKRNHYSVPFYHWGDIDLHGFHIWKHLRNKTGIDFRPLFMDESTYINHLSDGKPIKETDLSQIKKLLEQEEYNIFHDVIHQMLKHKRTIEQEAIYLVKN</sequence>
<dbReference type="Gene3D" id="3.40.1360.10">
    <property type="match status" value="1"/>
</dbReference>
<dbReference type="RefSeq" id="WP_006524397.1">
    <property type="nucleotide sequence ID" value="NC_021184.1"/>
</dbReference>
<evidence type="ECO:0000313" key="3">
    <source>
        <dbReference type="Proteomes" id="UP000013520"/>
    </source>
</evidence>
<protein>
    <submittedName>
        <fullName evidence="2">DNA topoisomerase VI, subunit A</fullName>
    </submittedName>
</protein>
<dbReference type="STRING" id="767817.Desgi_3930"/>
<accession>R4KJ20</accession>
<dbReference type="OrthoDB" id="186173at2"/>
<dbReference type="InterPro" id="IPR024534">
    <property type="entry name" value="JetD_C"/>
</dbReference>
<dbReference type="AlphaFoldDB" id="R4KJ20"/>
<dbReference type="Pfam" id="PF09983">
    <property type="entry name" value="JetD_C"/>
    <property type="match status" value="1"/>
</dbReference>
<dbReference type="GO" id="GO:0016853">
    <property type="term" value="F:isomerase activity"/>
    <property type="evidence" value="ECO:0007669"/>
    <property type="project" value="UniProtKB-KW"/>
</dbReference>
<feature type="domain" description="Wadjet protein JetD C-terminal" evidence="1">
    <location>
        <begin position="269"/>
        <end position="414"/>
    </location>
</feature>
<organism evidence="2 3">
    <name type="scientific">Desulfoscipio gibsoniae DSM 7213</name>
    <dbReference type="NCBI Taxonomy" id="767817"/>
    <lineage>
        <taxon>Bacteria</taxon>
        <taxon>Bacillati</taxon>
        <taxon>Bacillota</taxon>
        <taxon>Clostridia</taxon>
        <taxon>Eubacteriales</taxon>
        <taxon>Desulfallaceae</taxon>
        <taxon>Desulfoscipio</taxon>
    </lineage>
</organism>
<evidence type="ECO:0000259" key="1">
    <source>
        <dbReference type="Pfam" id="PF09983"/>
    </source>
</evidence>
<name>R4KJ20_9FIRM</name>